<reference evidence="3" key="1">
    <citation type="journal article" date="2019" name="Int. J. Syst. Evol. Microbiol.">
        <title>The Global Catalogue of Microorganisms (GCM) 10K type strain sequencing project: providing services to taxonomists for standard genome sequencing and annotation.</title>
        <authorList>
            <consortium name="The Broad Institute Genomics Platform"/>
            <consortium name="The Broad Institute Genome Sequencing Center for Infectious Disease"/>
            <person name="Wu L."/>
            <person name="Ma J."/>
        </authorList>
    </citation>
    <scope>NUCLEOTIDE SEQUENCE [LARGE SCALE GENOMIC DNA]</scope>
    <source>
        <strain evidence="3">JCM 32105</strain>
    </source>
</reference>
<gene>
    <name evidence="2" type="ORF">GCM10023093_26120</name>
</gene>
<evidence type="ECO:0000313" key="3">
    <source>
        <dbReference type="Proteomes" id="UP001500067"/>
    </source>
</evidence>
<feature type="compositionally biased region" description="Basic residues" evidence="1">
    <location>
        <begin position="67"/>
        <end position="76"/>
    </location>
</feature>
<dbReference type="RefSeq" id="WP_345083933.1">
    <property type="nucleotide sequence ID" value="NZ_BAABFA010000019.1"/>
</dbReference>
<feature type="region of interest" description="Disordered" evidence="1">
    <location>
        <begin position="67"/>
        <end position="105"/>
    </location>
</feature>
<proteinExistence type="predicted"/>
<dbReference type="InterPro" id="IPR027417">
    <property type="entry name" value="P-loop_NTPase"/>
</dbReference>
<evidence type="ECO:0000256" key="1">
    <source>
        <dbReference type="SAM" id="MobiDB-lite"/>
    </source>
</evidence>
<dbReference type="SUPFAM" id="SSF52540">
    <property type="entry name" value="P-loop containing nucleoside triphosphate hydrolases"/>
    <property type="match status" value="1"/>
</dbReference>
<accession>A0ABP8NK84</accession>
<dbReference type="Proteomes" id="UP001500067">
    <property type="component" value="Unassembled WGS sequence"/>
</dbReference>
<keyword evidence="3" id="KW-1185">Reference proteome</keyword>
<organism evidence="2 3">
    <name type="scientific">Nemorincola caseinilytica</name>
    <dbReference type="NCBI Taxonomy" id="2054315"/>
    <lineage>
        <taxon>Bacteria</taxon>
        <taxon>Pseudomonadati</taxon>
        <taxon>Bacteroidota</taxon>
        <taxon>Chitinophagia</taxon>
        <taxon>Chitinophagales</taxon>
        <taxon>Chitinophagaceae</taxon>
        <taxon>Nemorincola</taxon>
    </lineage>
</organism>
<sequence length="488" mass="55544">MITVQNYHDKIAQVDFSTMPEAIRKGHEFVKKVTGNGAHWDNYHASDTIKKTIDTYFEKLSAHLKKSGKPTHKVNRFNKASNKWEDAEPKKQRKSAAKSKQPDLYQPSLVERIPEELRFIRRFVNLNGKAKSKDDILRFINSLQKAILEKKIRKSSVHVERIKFVQDTLIQAYNEMGKTITIALQPDTLEALRKAANDEKVLPSVGFIKRYINLNGKAGTKDKARLLLGQINRAYQKGKVNDRDPYVVEMYEIKKNLEQFLSDKSIKTLAIEKNTLNGLHGIVNGCSCQNLNGFDGDEESGSYEKPAVMNSMDFANMHFDTLGFKGKWLELIGDPSTNFSLMVYGKPKMGKSYLCVDFAGYLARNHGKVLYVAREEGLDKTLQDKLNDKEVKHPNLYVAANIPASLTFYDFIFLDSVNRLGLKPEDLNKLKAMYPDKSFVFIFQTTKEGKFRGANTFQHDVDSVVELPEKGKAVQYGRFNAGGEMRIF</sequence>
<protein>
    <recommendedName>
        <fullName evidence="4">AAA+ ATPase domain-containing protein</fullName>
    </recommendedName>
</protein>
<comment type="caution">
    <text evidence="2">The sequence shown here is derived from an EMBL/GenBank/DDBJ whole genome shotgun (WGS) entry which is preliminary data.</text>
</comment>
<evidence type="ECO:0008006" key="4">
    <source>
        <dbReference type="Google" id="ProtNLM"/>
    </source>
</evidence>
<name>A0ABP8NK84_9BACT</name>
<dbReference type="EMBL" id="BAABFA010000019">
    <property type="protein sequence ID" value="GAA4468468.1"/>
    <property type="molecule type" value="Genomic_DNA"/>
</dbReference>
<evidence type="ECO:0000313" key="2">
    <source>
        <dbReference type="EMBL" id="GAA4468468.1"/>
    </source>
</evidence>
<dbReference type="Gene3D" id="3.40.50.300">
    <property type="entry name" value="P-loop containing nucleotide triphosphate hydrolases"/>
    <property type="match status" value="1"/>
</dbReference>